<keyword evidence="3" id="KW-0378">Hydrolase</keyword>
<keyword evidence="3" id="KW-0645">Protease</keyword>
<dbReference type="GO" id="GO:0080120">
    <property type="term" value="P:CAAX-box protein maturation"/>
    <property type="evidence" value="ECO:0007669"/>
    <property type="project" value="UniProtKB-ARBA"/>
</dbReference>
<dbReference type="Pfam" id="PF02517">
    <property type="entry name" value="Rce1-like"/>
    <property type="match status" value="1"/>
</dbReference>
<keyword evidence="1" id="KW-0472">Membrane</keyword>
<dbReference type="GO" id="GO:0004175">
    <property type="term" value="F:endopeptidase activity"/>
    <property type="evidence" value="ECO:0007669"/>
    <property type="project" value="UniProtKB-ARBA"/>
</dbReference>
<feature type="transmembrane region" description="Helical" evidence="1">
    <location>
        <begin position="7"/>
        <end position="25"/>
    </location>
</feature>
<evidence type="ECO:0000313" key="5">
    <source>
        <dbReference type="Proteomes" id="UP000502421"/>
    </source>
</evidence>
<feature type="transmembrane region" description="Helical" evidence="1">
    <location>
        <begin position="67"/>
        <end position="88"/>
    </location>
</feature>
<dbReference type="KEGG" id="coy:HF329_10120"/>
<name>A0AAE6ZGK7_9BACT</name>
<gene>
    <name evidence="4" type="ORF">HF324_09780</name>
    <name evidence="3" type="ORF">HF329_10120</name>
</gene>
<organism evidence="3 5">
    <name type="scientific">Chitinophaga oryzae</name>
    <dbReference type="NCBI Taxonomy" id="2725414"/>
    <lineage>
        <taxon>Bacteria</taxon>
        <taxon>Pseudomonadati</taxon>
        <taxon>Bacteroidota</taxon>
        <taxon>Chitinophagia</taxon>
        <taxon>Chitinophagales</taxon>
        <taxon>Chitinophagaceae</taxon>
        <taxon>Chitinophaga</taxon>
    </lineage>
</organism>
<sequence>MLFDVQLIPGYLLFIASLFLCFFRAVKAGWIILAMAYILAFINGSITLTGIALLLPETALLLLAVKYSSGWQGAVTHIAFFLLSILLLTHQLPGFDNVLIFDRVRFTPDAAPFTMHFNLDKPFAGFAIFTCLLKLGFIEKYDIGKIGKAIVAPLTAIIAICILTAWALHFVAWEPKLLLNYLWIWGLHNLLIVAVTEESVFRGYLQGYVGSAVFKRQKYYLPLIVSALIFAVIHTTGGWPLMLLAFIAGLGYGVAYHKGGIMAAIFTHFGFNLLHFLLFTYPMLDKS</sequence>
<dbReference type="Proteomes" id="UP000503144">
    <property type="component" value="Chromosome"/>
</dbReference>
<dbReference type="EMBL" id="CP051205">
    <property type="protein sequence ID" value="QJB31647.1"/>
    <property type="molecule type" value="Genomic_DNA"/>
</dbReference>
<dbReference type="AlphaFoldDB" id="A0AAE6ZGK7"/>
<feature type="transmembrane region" description="Helical" evidence="1">
    <location>
        <begin position="217"/>
        <end position="233"/>
    </location>
</feature>
<evidence type="ECO:0000313" key="4">
    <source>
        <dbReference type="EMBL" id="QJB38130.1"/>
    </source>
</evidence>
<keyword evidence="6" id="KW-1185">Reference proteome</keyword>
<keyword evidence="1" id="KW-0812">Transmembrane</keyword>
<dbReference type="RefSeq" id="WP_168803905.1">
    <property type="nucleotide sequence ID" value="NZ_CP051204.2"/>
</dbReference>
<feature type="transmembrane region" description="Helical" evidence="1">
    <location>
        <begin position="178"/>
        <end position="196"/>
    </location>
</feature>
<accession>A0AAE6ZGK7</accession>
<feature type="transmembrane region" description="Helical" evidence="1">
    <location>
        <begin position="150"/>
        <end position="172"/>
    </location>
</feature>
<feature type="domain" description="CAAX prenyl protease 2/Lysostaphin resistance protein A-like" evidence="2">
    <location>
        <begin position="182"/>
        <end position="274"/>
    </location>
</feature>
<evidence type="ECO:0000313" key="3">
    <source>
        <dbReference type="EMBL" id="QJB31647.1"/>
    </source>
</evidence>
<evidence type="ECO:0000259" key="2">
    <source>
        <dbReference type="Pfam" id="PF02517"/>
    </source>
</evidence>
<reference evidence="3" key="2">
    <citation type="submission" date="2020-09" db="EMBL/GenBank/DDBJ databases">
        <authorList>
            <person name="Kittiwongwattana C."/>
        </authorList>
    </citation>
    <scope>NUCLEOTIDE SEQUENCE</scope>
    <source>
        <strain evidence="4">1303</strain>
        <strain evidence="3">1310</strain>
    </source>
</reference>
<protein>
    <submittedName>
        <fullName evidence="3">CPBP family intramembrane metalloprotease</fullName>
    </submittedName>
</protein>
<keyword evidence="3" id="KW-0482">Metalloprotease</keyword>
<dbReference type="EMBL" id="CP051204">
    <property type="protein sequence ID" value="QJB38130.1"/>
    <property type="molecule type" value="Genomic_DNA"/>
</dbReference>
<dbReference type="Proteomes" id="UP000502421">
    <property type="component" value="Chromosome"/>
</dbReference>
<proteinExistence type="predicted"/>
<keyword evidence="1" id="KW-1133">Transmembrane helix</keyword>
<evidence type="ECO:0000256" key="1">
    <source>
        <dbReference type="SAM" id="Phobius"/>
    </source>
</evidence>
<dbReference type="InterPro" id="IPR003675">
    <property type="entry name" value="Rce1/LyrA-like_dom"/>
</dbReference>
<reference evidence="5" key="1">
    <citation type="submission" date="2020-04" db="EMBL/GenBank/DDBJ databases">
        <authorList>
            <person name="Kittiwongwattana C."/>
        </authorList>
    </citation>
    <scope>NUCLEOTIDE SEQUENCE [LARGE SCALE GENOMIC DNA]</scope>
    <source>
        <strain evidence="5">1310</strain>
    </source>
</reference>
<feature type="transmembrane region" description="Helical" evidence="1">
    <location>
        <begin position="263"/>
        <end position="284"/>
    </location>
</feature>
<dbReference type="GO" id="GO:0008237">
    <property type="term" value="F:metallopeptidase activity"/>
    <property type="evidence" value="ECO:0007669"/>
    <property type="project" value="UniProtKB-KW"/>
</dbReference>
<feature type="transmembrane region" description="Helical" evidence="1">
    <location>
        <begin position="31"/>
        <end position="55"/>
    </location>
</feature>
<evidence type="ECO:0000313" key="6">
    <source>
        <dbReference type="Proteomes" id="UP000503144"/>
    </source>
</evidence>